<evidence type="ECO:0008006" key="3">
    <source>
        <dbReference type="Google" id="ProtNLM"/>
    </source>
</evidence>
<evidence type="ECO:0000313" key="1">
    <source>
        <dbReference type="EMBL" id="KAF2209759.1"/>
    </source>
</evidence>
<evidence type="ECO:0000313" key="2">
    <source>
        <dbReference type="Proteomes" id="UP000799539"/>
    </source>
</evidence>
<proteinExistence type="predicted"/>
<gene>
    <name evidence="1" type="ORF">CERZMDRAFT_100163</name>
</gene>
<protein>
    <recommendedName>
        <fullName evidence="3">F-box domain-containing protein</fullName>
    </recommendedName>
</protein>
<reference evidence="1" key="1">
    <citation type="journal article" date="2020" name="Stud. Mycol.">
        <title>101 Dothideomycetes genomes: a test case for predicting lifestyles and emergence of pathogens.</title>
        <authorList>
            <person name="Haridas S."/>
            <person name="Albert R."/>
            <person name="Binder M."/>
            <person name="Bloem J."/>
            <person name="Labutti K."/>
            <person name="Salamov A."/>
            <person name="Andreopoulos B."/>
            <person name="Baker S."/>
            <person name="Barry K."/>
            <person name="Bills G."/>
            <person name="Bluhm B."/>
            <person name="Cannon C."/>
            <person name="Castanera R."/>
            <person name="Culley D."/>
            <person name="Daum C."/>
            <person name="Ezra D."/>
            <person name="Gonzalez J."/>
            <person name="Henrissat B."/>
            <person name="Kuo A."/>
            <person name="Liang C."/>
            <person name="Lipzen A."/>
            <person name="Lutzoni F."/>
            <person name="Magnuson J."/>
            <person name="Mondo S."/>
            <person name="Nolan M."/>
            <person name="Ohm R."/>
            <person name="Pangilinan J."/>
            <person name="Park H.-J."/>
            <person name="Ramirez L."/>
            <person name="Alfaro M."/>
            <person name="Sun H."/>
            <person name="Tritt A."/>
            <person name="Yoshinaga Y."/>
            <person name="Zwiers L.-H."/>
            <person name="Turgeon B."/>
            <person name="Goodwin S."/>
            <person name="Spatafora J."/>
            <person name="Crous P."/>
            <person name="Grigoriev I."/>
        </authorList>
    </citation>
    <scope>NUCLEOTIDE SEQUENCE</scope>
    <source>
        <strain evidence="1">SCOH1-5</strain>
    </source>
</reference>
<dbReference type="OrthoDB" id="3650291at2759"/>
<sequence length="338" mass="38480">MFVIGVFQRKTITLPFRIAWMEAYIRLSNPTRQHRQQIDVTKDLKQQLPGELVANIASYAGKEELNNFRLISRDTAAKSSTEFARKNLDNLRIKILVDMGFSENKSITELDRFDCCDIEAAIKIIDDYDRGRFVQEIMLGDVRDSRKTPTIDPFREPLTPGQDQDIASSKVAKSLNTLFSKLPSVRKVELCLEWRPSIPLVVHALCRQPQLRLTSLALHGGVYNDIEDVLPVLKLFAPSLRSLHLTRVSVTGEFWNDLFEHIRDEAQLEEVIDKGTELIGIPWGYPLNTLAFSNDFGPDVSRREHYILTKGSAVMRGKVGVKKGAEKMLKVMRRGLWG</sequence>
<organism evidence="1 2">
    <name type="scientific">Cercospora zeae-maydis SCOH1-5</name>
    <dbReference type="NCBI Taxonomy" id="717836"/>
    <lineage>
        <taxon>Eukaryota</taxon>
        <taxon>Fungi</taxon>
        <taxon>Dikarya</taxon>
        <taxon>Ascomycota</taxon>
        <taxon>Pezizomycotina</taxon>
        <taxon>Dothideomycetes</taxon>
        <taxon>Dothideomycetidae</taxon>
        <taxon>Mycosphaerellales</taxon>
        <taxon>Mycosphaerellaceae</taxon>
        <taxon>Cercospora</taxon>
    </lineage>
</organism>
<name>A0A6A6F8B7_9PEZI</name>
<keyword evidence="2" id="KW-1185">Reference proteome</keyword>
<dbReference type="AlphaFoldDB" id="A0A6A6F8B7"/>
<dbReference type="CDD" id="cd14270">
    <property type="entry name" value="UBA"/>
    <property type="match status" value="1"/>
</dbReference>
<accession>A0A6A6F8B7</accession>
<dbReference type="EMBL" id="ML992685">
    <property type="protein sequence ID" value="KAF2209759.1"/>
    <property type="molecule type" value="Genomic_DNA"/>
</dbReference>
<dbReference type="Proteomes" id="UP000799539">
    <property type="component" value="Unassembled WGS sequence"/>
</dbReference>